<evidence type="ECO:0000313" key="2">
    <source>
        <dbReference type="EMBL" id="MDR9773204.1"/>
    </source>
</evidence>
<dbReference type="Proteomes" id="UP001268610">
    <property type="component" value="Unassembled WGS sequence"/>
</dbReference>
<gene>
    <name evidence="2" type="ORF">RJJ65_11105</name>
</gene>
<proteinExistence type="predicted"/>
<organism evidence="2 3">
    <name type="scientific">Rhizobium hidalgonense</name>
    <dbReference type="NCBI Taxonomy" id="1538159"/>
    <lineage>
        <taxon>Bacteria</taxon>
        <taxon>Pseudomonadati</taxon>
        <taxon>Pseudomonadota</taxon>
        <taxon>Alphaproteobacteria</taxon>
        <taxon>Hyphomicrobiales</taxon>
        <taxon>Rhizobiaceae</taxon>
        <taxon>Rhizobium/Agrobacterium group</taxon>
        <taxon>Rhizobium</taxon>
    </lineage>
</organism>
<dbReference type="AlphaFoldDB" id="A0AAJ2LM34"/>
<sequence>MFIKIRLLFPLPIIMPGTKRSLMMAFGIIVAGIGGSTARRGDPRRDQDTRHRHSNQWSDRCRDTDYGG</sequence>
<evidence type="ECO:0000256" key="1">
    <source>
        <dbReference type="SAM" id="MobiDB-lite"/>
    </source>
</evidence>
<protein>
    <submittedName>
        <fullName evidence="2">Uncharacterized protein</fullName>
    </submittedName>
</protein>
<feature type="compositionally biased region" description="Basic and acidic residues" evidence="1">
    <location>
        <begin position="39"/>
        <end position="49"/>
    </location>
</feature>
<comment type="caution">
    <text evidence="2">The sequence shown here is derived from an EMBL/GenBank/DDBJ whole genome shotgun (WGS) entry which is preliminary data.</text>
</comment>
<feature type="compositionally biased region" description="Basic and acidic residues" evidence="1">
    <location>
        <begin position="59"/>
        <end position="68"/>
    </location>
</feature>
<accession>A0AAJ2LM34</accession>
<name>A0AAJ2LM34_9HYPH</name>
<evidence type="ECO:0000313" key="3">
    <source>
        <dbReference type="Proteomes" id="UP001268610"/>
    </source>
</evidence>
<dbReference type="EMBL" id="JAVLSF010000005">
    <property type="protein sequence ID" value="MDR9773204.1"/>
    <property type="molecule type" value="Genomic_DNA"/>
</dbReference>
<reference evidence="2" key="1">
    <citation type="submission" date="2023-04" db="EMBL/GenBank/DDBJ databases">
        <title>Genomic characterization of faba bean (Vicia faba) microsymbionts in Mexican soils.</title>
        <authorList>
            <person name="Rivera Orduna F.N."/>
            <person name="Guevara-Luna J."/>
            <person name="Yan J."/>
            <person name="Arroyo-Herrera I."/>
            <person name="Li Y."/>
            <person name="Vasquez-Murrieta M.S."/>
            <person name="Wang E.T."/>
        </authorList>
    </citation>
    <scope>NUCLEOTIDE SEQUENCE</scope>
    <source>
        <strain evidence="2">CH26</strain>
    </source>
</reference>
<feature type="region of interest" description="Disordered" evidence="1">
    <location>
        <begin position="34"/>
        <end position="68"/>
    </location>
</feature>